<evidence type="ECO:0000256" key="2">
    <source>
        <dbReference type="ARBA" id="ARBA00022490"/>
    </source>
</evidence>
<dbReference type="InterPro" id="IPR018164">
    <property type="entry name" value="Ala-tRNA-synth_IIc_N"/>
</dbReference>
<dbReference type="FunFam" id="3.30.980.10:FF:000004">
    <property type="entry name" value="Alanine--tRNA ligase, cytoplasmic"/>
    <property type="match status" value="1"/>
</dbReference>
<dbReference type="InterPro" id="IPR045864">
    <property type="entry name" value="aa-tRNA-synth_II/BPL/LPL"/>
</dbReference>
<dbReference type="InterPro" id="IPR018162">
    <property type="entry name" value="Ala-tRNA-ligase_IIc_anticod-bd"/>
</dbReference>
<comment type="subcellular location">
    <subcellularLocation>
        <location evidence="12">Cytoplasm</location>
    </subcellularLocation>
</comment>
<dbReference type="Pfam" id="PF07973">
    <property type="entry name" value="tRNA_SAD"/>
    <property type="match status" value="1"/>
</dbReference>
<evidence type="ECO:0000256" key="12">
    <source>
        <dbReference type="HAMAP-Rule" id="MF_00036"/>
    </source>
</evidence>
<dbReference type="GO" id="GO:0005829">
    <property type="term" value="C:cytosol"/>
    <property type="evidence" value="ECO:0007669"/>
    <property type="project" value="TreeGrafter"/>
</dbReference>
<comment type="domain">
    <text evidence="12">Consists of three domains; the N-terminal catalytic domain, the editing domain and the C-terminal C-Ala domain. The editing domain removes incorrectly charged amino acids, while the C-Ala domain, along with tRNA(Ala), serves as a bridge to cooperatively bring together the editing and aminoacylation centers thus stimulating deacylation of misacylated tRNAs.</text>
</comment>
<dbReference type="Pfam" id="PF02272">
    <property type="entry name" value="DHHA1"/>
    <property type="match status" value="1"/>
</dbReference>
<evidence type="ECO:0000256" key="5">
    <source>
        <dbReference type="ARBA" id="ARBA00022723"/>
    </source>
</evidence>
<comment type="similarity">
    <text evidence="1 12">Belongs to the class-II aminoacyl-tRNA synthetase family.</text>
</comment>
<evidence type="ECO:0000259" key="15">
    <source>
        <dbReference type="PROSITE" id="PS50860"/>
    </source>
</evidence>
<dbReference type="EC" id="6.1.1.7" evidence="12"/>
<evidence type="ECO:0000256" key="9">
    <source>
        <dbReference type="ARBA" id="ARBA00022884"/>
    </source>
</evidence>
<dbReference type="InterPro" id="IPR018163">
    <property type="entry name" value="Thr/Ala-tRNA-synth_IIc_edit"/>
</dbReference>
<dbReference type="GO" id="GO:0000049">
    <property type="term" value="F:tRNA binding"/>
    <property type="evidence" value="ECO:0007669"/>
    <property type="project" value="UniProtKB-KW"/>
</dbReference>
<dbReference type="Gene3D" id="3.30.980.10">
    <property type="entry name" value="Threonyl-trna Synthetase, Chain A, domain 2"/>
    <property type="match status" value="1"/>
</dbReference>
<accession>G4NNU6</accession>
<dbReference type="PANTHER" id="PTHR11777">
    <property type="entry name" value="ALANYL-TRNA SYNTHETASE"/>
    <property type="match status" value="1"/>
</dbReference>
<dbReference type="GO" id="GO:0004813">
    <property type="term" value="F:alanine-tRNA ligase activity"/>
    <property type="evidence" value="ECO:0007669"/>
    <property type="project" value="UniProtKB-UniRule"/>
</dbReference>
<dbReference type="SUPFAM" id="SSF55186">
    <property type="entry name" value="ThrRS/AlaRS common domain"/>
    <property type="match status" value="1"/>
</dbReference>
<keyword evidence="2 12" id="KW-0963">Cytoplasm</keyword>
<comment type="cofactor">
    <cofactor evidence="12">
        <name>Zn(2+)</name>
        <dbReference type="ChEBI" id="CHEBI:29105"/>
    </cofactor>
    <text evidence="12">Binds 1 zinc ion per subunit.</text>
</comment>
<evidence type="ECO:0000256" key="7">
    <source>
        <dbReference type="ARBA" id="ARBA00022833"/>
    </source>
</evidence>
<comment type="catalytic activity">
    <reaction evidence="12">
        <text>tRNA(Ala) + L-alanine + ATP = L-alanyl-tRNA(Ala) + AMP + diphosphate</text>
        <dbReference type="Rhea" id="RHEA:12540"/>
        <dbReference type="Rhea" id="RHEA-COMP:9657"/>
        <dbReference type="Rhea" id="RHEA-COMP:9923"/>
        <dbReference type="ChEBI" id="CHEBI:30616"/>
        <dbReference type="ChEBI" id="CHEBI:33019"/>
        <dbReference type="ChEBI" id="CHEBI:57972"/>
        <dbReference type="ChEBI" id="CHEBI:78442"/>
        <dbReference type="ChEBI" id="CHEBI:78497"/>
        <dbReference type="ChEBI" id="CHEBI:456215"/>
        <dbReference type="EC" id="6.1.1.7"/>
    </reaction>
</comment>
<keyword evidence="4 12" id="KW-0436">Ligase</keyword>
<gene>
    <name evidence="12" type="primary">alaS</name>
    <name evidence="16" type="ordered locus">CTO_0815</name>
</gene>
<evidence type="ECO:0000256" key="10">
    <source>
        <dbReference type="ARBA" id="ARBA00022917"/>
    </source>
</evidence>
<evidence type="ECO:0000256" key="8">
    <source>
        <dbReference type="ARBA" id="ARBA00022840"/>
    </source>
</evidence>
<keyword evidence="8 12" id="KW-0067">ATP-binding</keyword>
<reference evidence="16 17" key="1">
    <citation type="journal article" date="2011" name="J. Exp. Med.">
        <title>A live-attenuated chlamydial vaccine protects against trachoma in nonhuman primates.</title>
        <authorList>
            <person name="Kari L."/>
            <person name="Whitmire W.M."/>
            <person name="Olivares-Zavaleta N."/>
            <person name="Goheen M.M."/>
            <person name="Taylor L.D."/>
            <person name="Carlson J.H."/>
            <person name="Sturdevant G.L."/>
            <person name="Lu C."/>
            <person name="Bakios L.E."/>
            <person name="Randall L.B."/>
            <person name="Parnell M.J."/>
            <person name="Zhong G."/>
            <person name="Caldwell H.D."/>
        </authorList>
    </citation>
    <scope>NUCLEOTIDE SEQUENCE [LARGE SCALE GENOMIC DNA]</scope>
    <source>
        <strain evidence="16 17">A2497</strain>
    </source>
</reference>
<dbReference type="GO" id="GO:0002161">
    <property type="term" value="F:aminoacyl-tRNA deacylase activity"/>
    <property type="evidence" value="ECO:0007669"/>
    <property type="project" value="TreeGrafter"/>
</dbReference>
<evidence type="ECO:0000313" key="17">
    <source>
        <dbReference type="Proteomes" id="UP000009287"/>
    </source>
</evidence>
<dbReference type="HAMAP" id="MF_00036_B">
    <property type="entry name" value="Ala_tRNA_synth_B"/>
    <property type="match status" value="1"/>
</dbReference>
<dbReference type="InterPro" id="IPR018165">
    <property type="entry name" value="Ala-tRNA-synth_IIc_core"/>
</dbReference>
<feature type="domain" description="Alanyl-transfer RNA synthetases family profile" evidence="15">
    <location>
        <begin position="128"/>
        <end position="833"/>
    </location>
</feature>
<evidence type="ECO:0000256" key="14">
    <source>
        <dbReference type="SAM" id="Phobius"/>
    </source>
</evidence>
<dbReference type="KEGG" id="cra:CTO_0815"/>
<keyword evidence="10 12" id="KW-0648">Protein biosynthesis</keyword>
<sequence>MLSPIFYAPIFYQLPKKPFFLTSQFIPSHTILNTFYKTKFSSLFFFFLLILPFLSSIFLSKFFFFSAPNKLTSWLVLIMSDPLVYSFLKPRASSLQKVPTKLCSLKLVDSVFGQIFFYCCELKNGLPMLSNTLRSNFLKFYANRNHTPVASSPVFPHNDPSILFTNAGMNQFKNIFLGKEQTSYTRATTSQKCIRAGGKHNDLENVGHTSRHLTFFEMLGNFSFGDYFKQDAISFAWEVSLSIFNFDPDFIYATVHEKDDEAFALWEKYLPTDRIFRLTDKDNFWSMADTGPCGFCSELLFDRGEKFGKAASPLEDVDGERFLEYWNLVFMEFNRTSDGTLLALQKKCVDTGAGLERLVSLLAETETVFEADVLRHLISKIENLSGTTYSPTEAKGAAFRVIADHIRSLSFAIADGLLPGNTERGYVLRKILRRAVNYGKRLGFNRPFLADVVPSLVDVMGEAYPELSASVTQIQEVLTTEEEHFFKTLQRGGNLLQQVLKSSASSAKISGEDAFKLKDTYGLPIDEIALLAKDYNYAIDMDTFEKLEVEAKERSRKNTKKTKNDSDSVFQDLDPTNTSEFIGYDTLSCDTFIEGIIKYNEIASSLEEGDEGAIILRTTPFYAGKGGQIGDSGEIFCESGTFLVSHTIAPKAGLIVHLGKLSQGSLTTTMAVTAQVNQNLRKKTANNHTGCHLLHKALEMTLGEHIRQAGSYVDSQKIRLDFTHNKALSPEDLLAIETLVNEKIRENDPVTIREVLYSDVMSSSEIKQFFGDKYGDIVRVVSAGFSHELCGGTHAQATGDIGYFRITKEHAVATGIRRIEATTGEDAENIAREQDVDLNEIATVIQSPKDQILVKIRSVMEEKKDLAKQVADLENQLVQQQVKTLLTSCEKICDTSYLVYYLTEEEGQRIQHYANAIHKEIPTNFISLWITEKNGRYIVLSRVSDDLTKRGVQAHTLLAELLAPYGGRCGGKAISAQGSSAELPQIEFLNKTLRQWISTQLA</sequence>
<evidence type="ECO:0000256" key="3">
    <source>
        <dbReference type="ARBA" id="ARBA00022555"/>
    </source>
</evidence>
<organism evidence="16 17">
    <name type="scientific">Chlamydia trachomatis serovar A (strain A2497)</name>
    <dbReference type="NCBI Taxonomy" id="580047"/>
    <lineage>
        <taxon>Bacteria</taxon>
        <taxon>Pseudomonadati</taxon>
        <taxon>Chlamydiota</taxon>
        <taxon>Chlamydiia</taxon>
        <taxon>Chlamydiales</taxon>
        <taxon>Chlamydiaceae</taxon>
        <taxon>Chlamydia/Chlamydophila group</taxon>
        <taxon>Chlamydia</taxon>
    </lineage>
</organism>
<dbReference type="Proteomes" id="UP000009287">
    <property type="component" value="Chromosome"/>
</dbReference>
<evidence type="ECO:0000256" key="11">
    <source>
        <dbReference type="ARBA" id="ARBA00023146"/>
    </source>
</evidence>
<evidence type="ECO:0000256" key="13">
    <source>
        <dbReference type="SAM" id="Coils"/>
    </source>
</evidence>
<keyword evidence="14" id="KW-0812">Transmembrane</keyword>
<dbReference type="SUPFAM" id="SSF55681">
    <property type="entry name" value="Class II aaRS and biotin synthetases"/>
    <property type="match status" value="1"/>
</dbReference>
<name>G4NNU6_CHLT4</name>
<dbReference type="Gene3D" id="3.30.930.10">
    <property type="entry name" value="Bira Bifunctional Protein, Domain 2"/>
    <property type="match status" value="1"/>
</dbReference>
<dbReference type="NCBIfam" id="TIGR00344">
    <property type="entry name" value="alaS"/>
    <property type="match status" value="1"/>
</dbReference>
<evidence type="ECO:0000313" key="16">
    <source>
        <dbReference type="EMBL" id="AEP35641.1"/>
    </source>
</evidence>
<proteinExistence type="inferred from homology"/>
<dbReference type="Gene3D" id="2.40.30.130">
    <property type="match status" value="1"/>
</dbReference>
<keyword evidence="6 12" id="KW-0547">Nucleotide-binding</keyword>
<dbReference type="CDD" id="cd00673">
    <property type="entry name" value="AlaRS_core"/>
    <property type="match status" value="1"/>
</dbReference>
<evidence type="ECO:0000256" key="4">
    <source>
        <dbReference type="ARBA" id="ARBA00022598"/>
    </source>
</evidence>
<dbReference type="PRINTS" id="PR00980">
    <property type="entry name" value="TRNASYNTHALA"/>
</dbReference>
<feature type="binding site" evidence="12">
    <location>
        <position position="794"/>
    </location>
    <ligand>
        <name>Zn(2+)</name>
        <dbReference type="ChEBI" id="CHEBI:29105"/>
    </ligand>
</feature>
<comment type="function">
    <text evidence="12">Catalyzes the attachment of alanine to tRNA(Ala) in a two-step reaction: alanine is first activated by ATP to form Ala-AMP and then transferred to the acceptor end of tRNA(Ala). Also edits incorrectly charged Ser-tRNA(Ala) and Gly-tRNA(Ala) via its editing domain.</text>
</comment>
<dbReference type="InterPro" id="IPR012947">
    <property type="entry name" value="tRNA_SAD"/>
</dbReference>
<dbReference type="Gene3D" id="3.30.54.20">
    <property type="match status" value="1"/>
</dbReference>
<keyword evidence="9 12" id="KW-0694">RNA-binding</keyword>
<dbReference type="SUPFAM" id="SSF50447">
    <property type="entry name" value="Translation proteins"/>
    <property type="match status" value="1"/>
</dbReference>
<keyword evidence="7 12" id="KW-0862">Zinc</keyword>
<dbReference type="PANTHER" id="PTHR11777:SF9">
    <property type="entry name" value="ALANINE--TRNA LIGASE, CYTOPLASMIC"/>
    <property type="match status" value="1"/>
</dbReference>
<dbReference type="AlphaFoldDB" id="G4NNU6"/>
<dbReference type="GO" id="GO:0006419">
    <property type="term" value="P:alanyl-tRNA aminoacylation"/>
    <property type="evidence" value="ECO:0007669"/>
    <property type="project" value="UniProtKB-UniRule"/>
</dbReference>
<keyword evidence="13" id="KW-0175">Coiled coil</keyword>
<keyword evidence="14" id="KW-1133">Transmembrane helix</keyword>
<keyword evidence="11 12" id="KW-0030">Aminoacyl-tRNA synthetase</keyword>
<dbReference type="Pfam" id="PF01411">
    <property type="entry name" value="tRNA-synt_2c"/>
    <property type="match status" value="1"/>
</dbReference>
<dbReference type="PROSITE" id="PS50860">
    <property type="entry name" value="AA_TRNA_LIGASE_II_ALA"/>
    <property type="match status" value="1"/>
</dbReference>
<dbReference type="SMART" id="SM00863">
    <property type="entry name" value="tRNA_SAD"/>
    <property type="match status" value="1"/>
</dbReference>
<dbReference type="Gene3D" id="6.10.250.550">
    <property type="match status" value="1"/>
</dbReference>
<feature type="transmembrane region" description="Helical" evidence="14">
    <location>
        <begin position="43"/>
        <end position="64"/>
    </location>
</feature>
<keyword evidence="14" id="KW-0472">Membrane</keyword>
<evidence type="ECO:0000256" key="1">
    <source>
        <dbReference type="ARBA" id="ARBA00008226"/>
    </source>
</evidence>
<protein>
    <recommendedName>
        <fullName evidence="12">Alanine--tRNA ligase</fullName>
        <ecNumber evidence="12">6.1.1.7</ecNumber>
    </recommendedName>
    <alternativeName>
        <fullName evidence="12">Alanyl-tRNA synthetase</fullName>
        <shortName evidence="12">AlaRS</shortName>
    </alternativeName>
</protein>
<dbReference type="PATRIC" id="fig|580047.4.peg.828"/>
<keyword evidence="3 12" id="KW-0820">tRNA-binding</keyword>
<dbReference type="GO" id="GO:0008270">
    <property type="term" value="F:zinc ion binding"/>
    <property type="evidence" value="ECO:0007669"/>
    <property type="project" value="UniProtKB-UniRule"/>
</dbReference>
<dbReference type="InterPro" id="IPR023033">
    <property type="entry name" value="Ala_tRNA_ligase_euk/bac"/>
</dbReference>
<keyword evidence="5 12" id="KW-0479">Metal-binding</keyword>
<dbReference type="EMBL" id="CP002401">
    <property type="protein sequence ID" value="AEP35641.1"/>
    <property type="molecule type" value="Genomic_DNA"/>
</dbReference>
<dbReference type="FunFam" id="3.30.930.10:FF:000004">
    <property type="entry name" value="Alanine--tRNA ligase"/>
    <property type="match status" value="1"/>
</dbReference>
<feature type="binding site" evidence="12">
    <location>
        <position position="688"/>
    </location>
    <ligand>
        <name>Zn(2+)</name>
        <dbReference type="ChEBI" id="CHEBI:29105"/>
    </ligand>
</feature>
<dbReference type="SUPFAM" id="SSF101353">
    <property type="entry name" value="Putative anticodon-binding domain of alanyl-tRNA synthetase (AlaRS)"/>
    <property type="match status" value="1"/>
</dbReference>
<dbReference type="Gene3D" id="3.10.310.40">
    <property type="match status" value="1"/>
</dbReference>
<dbReference type="FunFam" id="2.40.30.130:FF:000001">
    <property type="entry name" value="Alanine--tRNA ligase"/>
    <property type="match status" value="1"/>
</dbReference>
<feature type="binding site" evidence="12">
    <location>
        <position position="692"/>
    </location>
    <ligand>
        <name>Zn(2+)</name>
        <dbReference type="ChEBI" id="CHEBI:29105"/>
    </ligand>
</feature>
<evidence type="ECO:0000256" key="6">
    <source>
        <dbReference type="ARBA" id="ARBA00022741"/>
    </source>
</evidence>
<dbReference type="InterPro" id="IPR009000">
    <property type="entry name" value="Transl_B-barrel_sf"/>
</dbReference>
<dbReference type="InterPro" id="IPR003156">
    <property type="entry name" value="DHHA1_dom"/>
</dbReference>
<feature type="coiled-coil region" evidence="13">
    <location>
        <begin position="856"/>
        <end position="883"/>
    </location>
</feature>
<dbReference type="InterPro" id="IPR050058">
    <property type="entry name" value="Ala-tRNA_ligase"/>
</dbReference>
<dbReference type="InterPro" id="IPR002318">
    <property type="entry name" value="Ala-tRNA-lgiase_IIc"/>
</dbReference>
<dbReference type="GO" id="GO:0005524">
    <property type="term" value="F:ATP binding"/>
    <property type="evidence" value="ECO:0007669"/>
    <property type="project" value="UniProtKB-UniRule"/>
</dbReference>
<feature type="binding site" evidence="12">
    <location>
        <position position="790"/>
    </location>
    <ligand>
        <name>Zn(2+)</name>
        <dbReference type="ChEBI" id="CHEBI:29105"/>
    </ligand>
</feature>